<name>A0A8J3EHI3_9RHOB</name>
<feature type="domain" description="Flagellar protein FlgJ N-terminal" evidence="1">
    <location>
        <begin position="29"/>
        <end position="77"/>
    </location>
</feature>
<comment type="caution">
    <text evidence="2">The sequence shown here is derived from an EMBL/GenBank/DDBJ whole genome shotgun (WGS) entry which is preliminary data.</text>
</comment>
<gene>
    <name evidence="2" type="ORF">GCM10011415_29530</name>
</gene>
<protein>
    <submittedName>
        <fullName evidence="2">Chemotaxis protein CheL</fullName>
    </submittedName>
</protein>
<sequence>MEVDLSLSFPADHRLRKAAAALEANFLSEMLKAAGLGETPGAFGGGVGEEQFSSLLRQEHAEALVENGGIGLAEAIFHAMKEQMND</sequence>
<evidence type="ECO:0000313" key="3">
    <source>
        <dbReference type="Proteomes" id="UP000617145"/>
    </source>
</evidence>
<accession>A0A8J3EHI3</accession>
<dbReference type="Pfam" id="PF10135">
    <property type="entry name" value="Rod-binding"/>
    <property type="match status" value="1"/>
</dbReference>
<keyword evidence="3" id="KW-1185">Reference proteome</keyword>
<evidence type="ECO:0000259" key="1">
    <source>
        <dbReference type="Pfam" id="PF10135"/>
    </source>
</evidence>
<dbReference type="InterPro" id="IPR019301">
    <property type="entry name" value="Flagellar_prot_FlgJ_N"/>
</dbReference>
<dbReference type="EMBL" id="BMJV01000006">
    <property type="protein sequence ID" value="GGG78614.1"/>
    <property type="molecule type" value="Genomic_DNA"/>
</dbReference>
<dbReference type="Proteomes" id="UP000617145">
    <property type="component" value="Unassembled WGS sequence"/>
</dbReference>
<reference evidence="2" key="2">
    <citation type="submission" date="2020-09" db="EMBL/GenBank/DDBJ databases">
        <authorList>
            <person name="Sun Q."/>
            <person name="Zhou Y."/>
        </authorList>
    </citation>
    <scope>NUCLEOTIDE SEQUENCE</scope>
    <source>
        <strain evidence="2">CGMCC 1.15762</strain>
    </source>
</reference>
<evidence type="ECO:0000313" key="2">
    <source>
        <dbReference type="EMBL" id="GGG78614.1"/>
    </source>
</evidence>
<proteinExistence type="predicted"/>
<organism evidence="2 3">
    <name type="scientific">Salipiger pallidus</name>
    <dbReference type="NCBI Taxonomy" id="1775170"/>
    <lineage>
        <taxon>Bacteria</taxon>
        <taxon>Pseudomonadati</taxon>
        <taxon>Pseudomonadota</taxon>
        <taxon>Alphaproteobacteria</taxon>
        <taxon>Rhodobacterales</taxon>
        <taxon>Roseobacteraceae</taxon>
        <taxon>Salipiger</taxon>
    </lineage>
</organism>
<dbReference type="AlphaFoldDB" id="A0A8J3EHI3"/>
<reference evidence="2" key="1">
    <citation type="journal article" date="2014" name="Int. J. Syst. Evol. Microbiol.">
        <title>Complete genome sequence of Corynebacterium casei LMG S-19264T (=DSM 44701T), isolated from a smear-ripened cheese.</title>
        <authorList>
            <consortium name="US DOE Joint Genome Institute (JGI-PGF)"/>
            <person name="Walter F."/>
            <person name="Albersmeier A."/>
            <person name="Kalinowski J."/>
            <person name="Ruckert C."/>
        </authorList>
    </citation>
    <scope>NUCLEOTIDE SEQUENCE</scope>
    <source>
        <strain evidence="2">CGMCC 1.15762</strain>
    </source>
</reference>
<dbReference type="RefSeq" id="WP_229673253.1">
    <property type="nucleotide sequence ID" value="NZ_BMJV01000006.1"/>
</dbReference>